<reference evidence="1 2" key="1">
    <citation type="journal article" date="2016" name="Mol. Biol. Evol.">
        <title>Comparative Genomics of Early-Diverging Mushroom-Forming Fungi Provides Insights into the Origins of Lignocellulose Decay Capabilities.</title>
        <authorList>
            <person name="Nagy L.G."/>
            <person name="Riley R."/>
            <person name="Tritt A."/>
            <person name="Adam C."/>
            <person name="Daum C."/>
            <person name="Floudas D."/>
            <person name="Sun H."/>
            <person name="Yadav J.S."/>
            <person name="Pangilinan J."/>
            <person name="Larsson K.H."/>
            <person name="Matsuura K."/>
            <person name="Barry K."/>
            <person name="Labutti K."/>
            <person name="Kuo R."/>
            <person name="Ohm R.A."/>
            <person name="Bhattacharya S.S."/>
            <person name="Shirouzu T."/>
            <person name="Yoshinaga Y."/>
            <person name="Martin F.M."/>
            <person name="Grigoriev I.V."/>
            <person name="Hibbett D.S."/>
        </authorList>
    </citation>
    <scope>NUCLEOTIDE SEQUENCE [LARGE SCALE GENOMIC DNA]</scope>
    <source>
        <strain evidence="1 2">L-15889</strain>
    </source>
</reference>
<evidence type="ECO:0008006" key="3">
    <source>
        <dbReference type="Google" id="ProtNLM"/>
    </source>
</evidence>
<gene>
    <name evidence="1" type="ORF">DAEQUDRAFT_814015</name>
</gene>
<dbReference type="Proteomes" id="UP000076727">
    <property type="component" value="Unassembled WGS sequence"/>
</dbReference>
<dbReference type="AlphaFoldDB" id="A0A165ML89"/>
<dbReference type="SUPFAM" id="SSF52047">
    <property type="entry name" value="RNI-like"/>
    <property type="match status" value="1"/>
</dbReference>
<dbReference type="EMBL" id="KV429099">
    <property type="protein sequence ID" value="KZT65835.1"/>
    <property type="molecule type" value="Genomic_DNA"/>
</dbReference>
<sequence length="532" mass="58897">MPLDGTPVGSIDDSSPSTSLESLPLEILAEILTRAAIDSKSRVASLRGLLPLSHVSNLWRAAADLSPAWRVIIIPGPSLRLLELGLQLANGRLVDIDIDCAPLKGSDGSQMSDLIRQHATVVRRLVLTLSDPHSGTALAKFLTSFTFCCPNLRTLHLLTDGYSHLFGGPLFCFDPSAGQFPSLRWLLLGGVLVSWTSLSFTTLRRLELRDMDPDWTPSMKQFLSILSHSPDLEILRVAHAGPCLGYHGGDKKLAVRVALPRLRHLYLDHCSHDIPFLLDHLDMPHETAIQLYDGPISQIFCARAGHPLPRDDRVLSCLLPTGRHRSSRLSSLFSLTISWDRSVMVFRAEATRIARLRPELQIARTLPHSTMADSFSCSTVFKDLMATFCPDSVKQLTYHLSADHRSQAVPSEQCWRAFLSYFRAIGDFNVFVKDVRPIFPLFTGLRASPSAGSLPCPALKSIVIIARTFGGTRTELADAARALLDMVKERSERGCRLELALLCIGRSSAVIDSDVVREIGMYVDQFIYRRKA</sequence>
<name>A0A165ML89_9APHY</name>
<evidence type="ECO:0000313" key="2">
    <source>
        <dbReference type="Proteomes" id="UP000076727"/>
    </source>
</evidence>
<organism evidence="1 2">
    <name type="scientific">Daedalea quercina L-15889</name>
    <dbReference type="NCBI Taxonomy" id="1314783"/>
    <lineage>
        <taxon>Eukaryota</taxon>
        <taxon>Fungi</taxon>
        <taxon>Dikarya</taxon>
        <taxon>Basidiomycota</taxon>
        <taxon>Agaricomycotina</taxon>
        <taxon>Agaricomycetes</taxon>
        <taxon>Polyporales</taxon>
        <taxon>Fomitopsis</taxon>
    </lineage>
</organism>
<protein>
    <recommendedName>
        <fullName evidence="3">F-box domain-containing protein</fullName>
    </recommendedName>
</protein>
<dbReference type="Gene3D" id="3.80.10.10">
    <property type="entry name" value="Ribonuclease Inhibitor"/>
    <property type="match status" value="1"/>
</dbReference>
<evidence type="ECO:0000313" key="1">
    <source>
        <dbReference type="EMBL" id="KZT65835.1"/>
    </source>
</evidence>
<accession>A0A165ML89</accession>
<dbReference type="InterPro" id="IPR032675">
    <property type="entry name" value="LRR_dom_sf"/>
</dbReference>
<dbReference type="STRING" id="1314783.A0A165ML89"/>
<proteinExistence type="predicted"/>
<dbReference type="OrthoDB" id="3252356at2759"/>
<keyword evidence="2" id="KW-1185">Reference proteome</keyword>